<proteinExistence type="predicted"/>
<keyword evidence="2" id="KW-1185">Reference proteome</keyword>
<protein>
    <submittedName>
        <fullName evidence="1">Uncharacterized protein</fullName>
    </submittedName>
</protein>
<comment type="caution">
    <text evidence="1">The sequence shown here is derived from an EMBL/GenBank/DDBJ whole genome shotgun (WGS) entry which is preliminary data.</text>
</comment>
<reference evidence="1 2" key="1">
    <citation type="submission" date="2017-06" db="EMBL/GenBank/DDBJ databases">
        <title>Draft genome sequence of the halophilic bacterium Marinobacter vinifirmus FB1.</title>
        <authorList>
            <person name="Stepanov V.G."/>
            <person name="Roberts D.J."/>
            <person name="Fox G.E."/>
        </authorList>
    </citation>
    <scope>NUCLEOTIDE SEQUENCE [LARGE SCALE GENOMIC DNA]</scope>
    <source>
        <strain evidence="1 2">FB1</strain>
    </source>
</reference>
<organism evidence="1 2">
    <name type="scientific">Marinobacter vinifirmus</name>
    <dbReference type="NCBI Taxonomy" id="355591"/>
    <lineage>
        <taxon>Bacteria</taxon>
        <taxon>Pseudomonadati</taxon>
        <taxon>Pseudomonadota</taxon>
        <taxon>Gammaproteobacteria</taxon>
        <taxon>Pseudomonadales</taxon>
        <taxon>Marinobacteraceae</taxon>
        <taxon>Marinobacter</taxon>
    </lineage>
</organism>
<gene>
    <name evidence="1" type="ORF">B9Q17_11870</name>
</gene>
<dbReference type="AlphaFoldDB" id="A0A7Z1IM08"/>
<dbReference type="RefSeq" id="WP_094625146.1">
    <property type="nucleotide sequence ID" value="NZ_NEFY01000007.1"/>
</dbReference>
<dbReference type="EMBL" id="NEFY01000007">
    <property type="protein sequence ID" value="OZC35770.1"/>
    <property type="molecule type" value="Genomic_DNA"/>
</dbReference>
<sequence>MTAEELITQLQKLPPETPVLVEGYETGFDDIVELTPEQVVRYRHAQEWDGEYQAPDRFSNPETGVLQAAVIRGCRGSRR</sequence>
<name>A0A7Z1IM08_9GAMM</name>
<dbReference type="Proteomes" id="UP000216984">
    <property type="component" value="Unassembled WGS sequence"/>
</dbReference>
<evidence type="ECO:0000313" key="1">
    <source>
        <dbReference type="EMBL" id="OZC35770.1"/>
    </source>
</evidence>
<evidence type="ECO:0000313" key="2">
    <source>
        <dbReference type="Proteomes" id="UP000216984"/>
    </source>
</evidence>
<accession>A0A7Z1IM08</accession>